<protein>
    <submittedName>
        <fullName evidence="9">MotA/TolQ/ExbB proton channel family protein</fullName>
    </submittedName>
</protein>
<dbReference type="InterPro" id="IPR050790">
    <property type="entry name" value="ExbB/TolQ_transport"/>
</dbReference>
<evidence type="ECO:0000256" key="5">
    <source>
        <dbReference type="ARBA" id="ARBA00023136"/>
    </source>
</evidence>
<dbReference type="GO" id="GO:0017038">
    <property type="term" value="P:protein import"/>
    <property type="evidence" value="ECO:0007669"/>
    <property type="project" value="TreeGrafter"/>
</dbReference>
<feature type="transmembrane region" description="Helical" evidence="7">
    <location>
        <begin position="6"/>
        <end position="27"/>
    </location>
</feature>
<keyword evidence="2" id="KW-1003">Cell membrane</keyword>
<dbReference type="AlphaFoldDB" id="A0A8J6IPI3"/>
<evidence type="ECO:0000259" key="8">
    <source>
        <dbReference type="Pfam" id="PF01618"/>
    </source>
</evidence>
<reference evidence="9" key="2">
    <citation type="submission" date="2020-08" db="EMBL/GenBank/DDBJ databases">
        <authorList>
            <person name="Lai Q."/>
        </authorList>
    </citation>
    <scope>NUCLEOTIDE SEQUENCE</scope>
    <source>
        <strain evidence="9">S27-2</strain>
    </source>
</reference>
<keyword evidence="5 7" id="KW-0472">Membrane</keyword>
<feature type="domain" description="MotA/TolQ/ExbB proton channel" evidence="8">
    <location>
        <begin position="36"/>
        <end position="117"/>
    </location>
</feature>
<feature type="transmembrane region" description="Helical" evidence="7">
    <location>
        <begin position="47"/>
        <end position="73"/>
    </location>
</feature>
<dbReference type="InterPro" id="IPR002898">
    <property type="entry name" value="MotA_ExbB_proton_chnl"/>
</dbReference>
<evidence type="ECO:0000256" key="3">
    <source>
        <dbReference type="ARBA" id="ARBA00022692"/>
    </source>
</evidence>
<evidence type="ECO:0000256" key="1">
    <source>
        <dbReference type="ARBA" id="ARBA00004651"/>
    </source>
</evidence>
<evidence type="ECO:0000256" key="4">
    <source>
        <dbReference type="ARBA" id="ARBA00022989"/>
    </source>
</evidence>
<comment type="similarity">
    <text evidence="6">Belongs to the exbB/tolQ family.</text>
</comment>
<reference evidence="9" key="1">
    <citation type="journal article" date="2018" name="Int. J. Syst. Evol. Microbiol.">
        <title>Neptunicella marina gen. nov., sp. nov., isolated from surface seawater.</title>
        <authorList>
            <person name="Liu X."/>
            <person name="Lai Q."/>
            <person name="Du Y."/>
            <person name="Zhang X."/>
            <person name="Liu Z."/>
            <person name="Sun F."/>
            <person name="Shao Z."/>
        </authorList>
    </citation>
    <scope>NUCLEOTIDE SEQUENCE</scope>
    <source>
        <strain evidence="9">S27-2</strain>
    </source>
</reference>
<comment type="caution">
    <text evidence="9">The sequence shown here is derived from an EMBL/GenBank/DDBJ whole genome shotgun (WGS) entry which is preliminary data.</text>
</comment>
<proteinExistence type="inferred from homology"/>
<evidence type="ECO:0000256" key="6">
    <source>
        <dbReference type="RuleBase" id="RU004057"/>
    </source>
</evidence>
<evidence type="ECO:0000313" key="10">
    <source>
        <dbReference type="Proteomes" id="UP000601768"/>
    </source>
</evidence>
<keyword evidence="6" id="KW-0813">Transport</keyword>
<keyword evidence="6" id="KW-0653">Protein transport</keyword>
<evidence type="ECO:0000313" key="9">
    <source>
        <dbReference type="EMBL" id="MBC3764776.1"/>
    </source>
</evidence>
<keyword evidence="10" id="KW-1185">Reference proteome</keyword>
<accession>A0A8J6IPI3</accession>
<dbReference type="GO" id="GO:0005886">
    <property type="term" value="C:plasma membrane"/>
    <property type="evidence" value="ECO:0007669"/>
    <property type="project" value="UniProtKB-SubCell"/>
</dbReference>
<comment type="subcellular location">
    <subcellularLocation>
        <location evidence="1">Cell membrane</location>
        <topology evidence="1">Multi-pass membrane protein</topology>
    </subcellularLocation>
    <subcellularLocation>
        <location evidence="6">Membrane</location>
        <topology evidence="6">Multi-pass membrane protein</topology>
    </subcellularLocation>
</comment>
<dbReference type="Pfam" id="PF01618">
    <property type="entry name" value="MotA_ExbB"/>
    <property type="match status" value="1"/>
</dbReference>
<organism evidence="9 10">
    <name type="scientific">Neptunicella marina</name>
    <dbReference type="NCBI Taxonomy" id="2125989"/>
    <lineage>
        <taxon>Bacteria</taxon>
        <taxon>Pseudomonadati</taxon>
        <taxon>Pseudomonadota</taxon>
        <taxon>Gammaproteobacteria</taxon>
        <taxon>Alteromonadales</taxon>
        <taxon>Alteromonadaceae</taxon>
        <taxon>Neptunicella</taxon>
    </lineage>
</organism>
<keyword evidence="4 7" id="KW-1133">Transmembrane helix</keyword>
<gene>
    <name evidence="9" type="ORF">H8B19_02735</name>
</gene>
<keyword evidence="3 7" id="KW-0812">Transmembrane</keyword>
<dbReference type="PANTHER" id="PTHR30625">
    <property type="entry name" value="PROTEIN TOLQ"/>
    <property type="match status" value="1"/>
</dbReference>
<dbReference type="PANTHER" id="PTHR30625:SF11">
    <property type="entry name" value="MOTA_TOLQ_EXBB PROTON CHANNEL DOMAIN-CONTAINING PROTEIN"/>
    <property type="match status" value="1"/>
</dbReference>
<dbReference type="Proteomes" id="UP000601768">
    <property type="component" value="Unassembled WGS sequence"/>
</dbReference>
<dbReference type="EMBL" id="JACNEP010000002">
    <property type="protein sequence ID" value="MBC3764776.1"/>
    <property type="molecule type" value="Genomic_DNA"/>
</dbReference>
<evidence type="ECO:0000256" key="7">
    <source>
        <dbReference type="SAM" id="Phobius"/>
    </source>
</evidence>
<sequence>MLNDMFNNWVCWAIAILALGCYQQLFLALLQVKYGEYCDRSSNQQTILIMIGAMPLLGLLGTIIGLLACFKGISVQGASGALLSGGISDALLTTQMGLVCAVPAWLIHSALLGYFRRKSQPKLLTEMN</sequence>
<evidence type="ECO:0000256" key="2">
    <source>
        <dbReference type="ARBA" id="ARBA00022475"/>
    </source>
</evidence>
<name>A0A8J6IPI3_9ALTE</name>
<dbReference type="RefSeq" id="WP_186505253.1">
    <property type="nucleotide sequence ID" value="NZ_JACNEP010000002.1"/>
</dbReference>
<feature type="transmembrane region" description="Helical" evidence="7">
    <location>
        <begin position="93"/>
        <end position="115"/>
    </location>
</feature>